<dbReference type="GeneID" id="113694530"/>
<feature type="region of interest" description="Disordered" evidence="9">
    <location>
        <begin position="86"/>
        <end position="105"/>
    </location>
</feature>
<protein>
    <submittedName>
        <fullName evidence="12">Protein DAY-LENGTH-DEPENDENT DELAYED-GREENING 1, chloroplastic</fullName>
    </submittedName>
</protein>
<gene>
    <name evidence="12" type="primary">LOC113694530</name>
</gene>
<evidence type="ECO:0000256" key="5">
    <source>
        <dbReference type="ARBA" id="ARBA00022989"/>
    </source>
</evidence>
<feature type="transmembrane region" description="Helical" evidence="10">
    <location>
        <begin position="396"/>
        <end position="417"/>
    </location>
</feature>
<proteinExistence type="inferred from homology"/>
<organism evidence="11 12">
    <name type="scientific">Coffea arabica</name>
    <name type="common">Arabian coffee</name>
    <dbReference type="NCBI Taxonomy" id="13443"/>
    <lineage>
        <taxon>Eukaryota</taxon>
        <taxon>Viridiplantae</taxon>
        <taxon>Streptophyta</taxon>
        <taxon>Embryophyta</taxon>
        <taxon>Tracheophyta</taxon>
        <taxon>Spermatophyta</taxon>
        <taxon>Magnoliopsida</taxon>
        <taxon>eudicotyledons</taxon>
        <taxon>Gunneridae</taxon>
        <taxon>Pentapetalae</taxon>
        <taxon>asterids</taxon>
        <taxon>lamiids</taxon>
        <taxon>Gentianales</taxon>
        <taxon>Rubiaceae</taxon>
        <taxon>Ixoroideae</taxon>
        <taxon>Gardenieae complex</taxon>
        <taxon>Bertiereae - Coffeeae clade</taxon>
        <taxon>Coffeeae</taxon>
        <taxon>Coffea</taxon>
    </lineage>
</organism>
<keyword evidence="2" id="KW-0813">Transport</keyword>
<dbReference type="OrthoDB" id="1748043at2759"/>
<evidence type="ECO:0000256" key="9">
    <source>
        <dbReference type="SAM" id="MobiDB-lite"/>
    </source>
</evidence>
<evidence type="ECO:0000313" key="12">
    <source>
        <dbReference type="RefSeq" id="XP_027069160.1"/>
    </source>
</evidence>
<name>A0A6P6STN6_COFAR</name>
<dbReference type="PANTHER" id="PTHR33650:SF1">
    <property type="entry name" value="CHLOROPLAST ENVELOPE MEMBRANE PROTEIN"/>
    <property type="match status" value="1"/>
</dbReference>
<evidence type="ECO:0000256" key="6">
    <source>
        <dbReference type="ARBA" id="ARBA00023065"/>
    </source>
</evidence>
<keyword evidence="5 10" id="KW-1133">Transmembrane helix</keyword>
<evidence type="ECO:0000256" key="3">
    <source>
        <dbReference type="ARBA" id="ARBA00022692"/>
    </source>
</evidence>
<feature type="transmembrane region" description="Helical" evidence="10">
    <location>
        <begin position="216"/>
        <end position="236"/>
    </location>
</feature>
<sequence>MLLMSTSMVLCDNLVFFEGNANKSSLNYSRCLKSGLVQLSFGRKRFCGLVPKAKKKHFKRRSWWQRFFLDDDGNWLGLKDDDMLEDSLESEDSGDEALSGDEELSDNEKFEAWKRRAEAIIELREAQEDSRNEENRRWEDWLADETNDNGNDSSWIHSSNGAVGKSVEEAREDPVQMIPRGGLVKSVRDAIFGREDDEILYEDRVFRYASFNSAKFLAVLIIIPCALDFLVHDFVLMPFLDRYVKTVPLAAQMLDVRRSQKLEMVQEIKLEKARYRLEVEIGKSPPLSEEELWMELHHKALELRDQQRLENRRAFANIWSDIVFGVSLFILLYFNQSQVALLKFTGYKMLNNVTDTGKAFLIILVTDIFLGYHSESGWQTVCEIIVDHYGLEVDEAAITIFVCLVPVIIDACVKLWLFKFLPRLSPRVANIFREMERH</sequence>
<dbReference type="Proteomes" id="UP001652660">
    <property type="component" value="Chromosome 6e"/>
</dbReference>
<feature type="transmembrane region" description="Helical" evidence="10">
    <location>
        <begin position="314"/>
        <end position="334"/>
    </location>
</feature>
<evidence type="ECO:0000313" key="11">
    <source>
        <dbReference type="Proteomes" id="UP001652660"/>
    </source>
</evidence>
<evidence type="ECO:0000256" key="8">
    <source>
        <dbReference type="ARBA" id="ARBA00043980"/>
    </source>
</evidence>
<evidence type="ECO:0000256" key="4">
    <source>
        <dbReference type="ARBA" id="ARBA00022781"/>
    </source>
</evidence>
<evidence type="ECO:0000256" key="7">
    <source>
        <dbReference type="ARBA" id="ARBA00023136"/>
    </source>
</evidence>
<comment type="similarity">
    <text evidence="8">Belongs to the CemA family.</text>
</comment>
<dbReference type="Pfam" id="PF03040">
    <property type="entry name" value="CemA"/>
    <property type="match status" value="1"/>
</dbReference>
<dbReference type="GO" id="GO:1902600">
    <property type="term" value="P:proton transmembrane transport"/>
    <property type="evidence" value="ECO:0007669"/>
    <property type="project" value="UniProtKB-KW"/>
</dbReference>
<keyword evidence="11" id="KW-1185">Reference proteome</keyword>
<reference evidence="11" key="1">
    <citation type="journal article" date="2025" name="Foods">
        <title>Unveiling the Microbial Signatures of Arabica Coffee Cherries: Insights into Ripeness Specific Diversity, Functional Traits, and Implications for Quality and Safety.</title>
        <authorList>
            <consortium name="RefSeq"/>
            <person name="Tenea G.N."/>
            <person name="Cifuentes V."/>
            <person name="Reyes P."/>
            <person name="Cevallos-Vallejos M."/>
        </authorList>
    </citation>
    <scope>NUCLEOTIDE SEQUENCE [LARGE SCALE GENOMIC DNA]</scope>
</reference>
<dbReference type="RefSeq" id="XP_027069160.1">
    <property type="nucleotide sequence ID" value="XM_027213359.2"/>
</dbReference>
<accession>A0A6P6STN6</accession>
<dbReference type="InterPro" id="IPR004282">
    <property type="entry name" value="CemA"/>
</dbReference>
<dbReference type="GO" id="GO:0016020">
    <property type="term" value="C:membrane"/>
    <property type="evidence" value="ECO:0007669"/>
    <property type="project" value="UniProtKB-SubCell"/>
</dbReference>
<evidence type="ECO:0000256" key="10">
    <source>
        <dbReference type="SAM" id="Phobius"/>
    </source>
</evidence>
<dbReference type="PANTHER" id="PTHR33650">
    <property type="entry name" value="CHLOROPLAST ENVELOPE MEMBRANE PROTEIN-RELATED"/>
    <property type="match status" value="1"/>
</dbReference>
<reference evidence="12" key="2">
    <citation type="submission" date="2025-08" db="UniProtKB">
        <authorList>
            <consortium name="RefSeq"/>
        </authorList>
    </citation>
    <scope>IDENTIFICATION</scope>
    <source>
        <tissue evidence="12">Leaves</tissue>
    </source>
</reference>
<evidence type="ECO:0000256" key="1">
    <source>
        <dbReference type="ARBA" id="ARBA00004141"/>
    </source>
</evidence>
<keyword evidence="4" id="KW-0375">Hydrogen ion transport</keyword>
<keyword evidence="6" id="KW-0406">Ion transport</keyword>
<keyword evidence="7 10" id="KW-0472">Membrane</keyword>
<comment type="subcellular location">
    <subcellularLocation>
        <location evidence="1">Membrane</location>
        <topology evidence="1">Multi-pass membrane protein</topology>
    </subcellularLocation>
</comment>
<evidence type="ECO:0000256" key="2">
    <source>
        <dbReference type="ARBA" id="ARBA00022448"/>
    </source>
</evidence>
<keyword evidence="3 10" id="KW-0812">Transmembrane</keyword>
<dbReference type="AlphaFoldDB" id="A0A6P6STN6"/>